<evidence type="ECO:0000313" key="1">
    <source>
        <dbReference type="EMBL" id="MPM43218.1"/>
    </source>
</evidence>
<proteinExistence type="predicted"/>
<dbReference type="EMBL" id="VSSQ01010019">
    <property type="protein sequence ID" value="MPM43218.1"/>
    <property type="molecule type" value="Genomic_DNA"/>
</dbReference>
<gene>
    <name evidence="1" type="ORF">SDC9_89891</name>
</gene>
<protein>
    <submittedName>
        <fullName evidence="1">Uncharacterized protein</fullName>
    </submittedName>
</protein>
<organism evidence="1">
    <name type="scientific">bioreactor metagenome</name>
    <dbReference type="NCBI Taxonomy" id="1076179"/>
    <lineage>
        <taxon>unclassified sequences</taxon>
        <taxon>metagenomes</taxon>
        <taxon>ecological metagenomes</taxon>
    </lineage>
</organism>
<sequence>MKQEIINQVEKEMVTLLGELSTIDAISEEYAAKTKRLNDLNEIVHKESELDIERTKVEIENNKVNDENLIKSKELKHNSIWTGLKTGVEVIGIIAPIMFYGIWMNRGFEFEKEGTFTSTTFKGLMGKFKTTK</sequence>
<accession>A0A644ZS51</accession>
<reference evidence="1" key="1">
    <citation type="submission" date="2019-08" db="EMBL/GenBank/DDBJ databases">
        <authorList>
            <person name="Kucharzyk K."/>
            <person name="Murdoch R.W."/>
            <person name="Higgins S."/>
            <person name="Loffler F."/>
        </authorList>
    </citation>
    <scope>NUCLEOTIDE SEQUENCE</scope>
</reference>
<dbReference type="AlphaFoldDB" id="A0A644ZS51"/>
<name>A0A644ZS51_9ZZZZ</name>
<comment type="caution">
    <text evidence="1">The sequence shown here is derived from an EMBL/GenBank/DDBJ whole genome shotgun (WGS) entry which is preliminary data.</text>
</comment>